<proteinExistence type="predicted"/>
<dbReference type="AlphaFoldDB" id="A0A812JYE1"/>
<gene>
    <name evidence="1" type="ORF">SNEC2469_LOCUS2526</name>
</gene>
<comment type="caution">
    <text evidence="1">The sequence shown here is derived from an EMBL/GenBank/DDBJ whole genome shotgun (WGS) entry which is preliminary data.</text>
</comment>
<name>A0A812JYE1_9DINO</name>
<keyword evidence="2" id="KW-1185">Reference proteome</keyword>
<dbReference type="Proteomes" id="UP000601435">
    <property type="component" value="Unassembled WGS sequence"/>
</dbReference>
<organism evidence="1 2">
    <name type="scientific">Symbiodinium necroappetens</name>
    <dbReference type="NCBI Taxonomy" id="1628268"/>
    <lineage>
        <taxon>Eukaryota</taxon>
        <taxon>Sar</taxon>
        <taxon>Alveolata</taxon>
        <taxon>Dinophyceae</taxon>
        <taxon>Suessiales</taxon>
        <taxon>Symbiodiniaceae</taxon>
        <taxon>Symbiodinium</taxon>
    </lineage>
</organism>
<evidence type="ECO:0000313" key="1">
    <source>
        <dbReference type="EMBL" id="CAE7216541.1"/>
    </source>
</evidence>
<evidence type="ECO:0000313" key="2">
    <source>
        <dbReference type="Proteomes" id="UP000601435"/>
    </source>
</evidence>
<accession>A0A812JYE1</accession>
<protein>
    <submittedName>
        <fullName evidence="1">Uncharacterized protein</fullName>
    </submittedName>
</protein>
<sequence>MKLPDRRLHERHLEKLGQFQHILELFPSALEELVAAKPDDHVAAT</sequence>
<reference evidence="1" key="1">
    <citation type="submission" date="2021-02" db="EMBL/GenBank/DDBJ databases">
        <authorList>
            <person name="Dougan E. K."/>
            <person name="Rhodes N."/>
            <person name="Thang M."/>
            <person name="Chan C."/>
        </authorList>
    </citation>
    <scope>NUCLEOTIDE SEQUENCE</scope>
</reference>
<dbReference type="OrthoDB" id="430442at2759"/>
<dbReference type="EMBL" id="CAJNJA010006850">
    <property type="protein sequence ID" value="CAE7216541.1"/>
    <property type="molecule type" value="Genomic_DNA"/>
</dbReference>